<dbReference type="CDD" id="cd06267">
    <property type="entry name" value="PBP1_LacI_sugar_binding-like"/>
    <property type="match status" value="1"/>
</dbReference>
<name>A0ABW2FGE4_9BACL</name>
<dbReference type="SMART" id="SM00345">
    <property type="entry name" value="HTH_GNTR"/>
    <property type="match status" value="1"/>
</dbReference>
<dbReference type="CDD" id="cd07377">
    <property type="entry name" value="WHTH_GntR"/>
    <property type="match status" value="1"/>
</dbReference>
<dbReference type="RefSeq" id="WP_378047644.1">
    <property type="nucleotide sequence ID" value="NZ_JBHMDN010000015.1"/>
</dbReference>
<accession>A0ABW2FGE4</accession>
<evidence type="ECO:0000256" key="3">
    <source>
        <dbReference type="ARBA" id="ARBA00023163"/>
    </source>
</evidence>
<keyword evidence="6" id="KW-1185">Reference proteome</keyword>
<sequence length="370" mass="41230">MSSYPYSRIKDDIKRRIMEGEWLKNAKLPSSRDFAVYYQASVNTVEKAIKELCSDGLLKRDSRRGTFVDNGVKARAGHSGSGLVAASVIGIENPLWATALRGIEDVLHIHGFHLLSYSDDRSLDKLESLIKGAVAKRVDGVILSPFVDRENLERNEKLFAWLRGNGTPLVFLDRHLYDSDIPFVTSDNVAGAYNLTKLLIEHGHRNVAFIRHSDLSTLNERLLGFKQAYLDSGIEFSPEQDVLIPTRFENFEAEFETYAARVAEVIKQRQCTAIFAANDQIAEAVIAALDALGMTMPEDVSLVSYDAINLNRKFKLDVTGVNQPFYDMGRTAAVQLMNLIEGKEHLSVLGQICKAEIHKGSTVAKVKVAR</sequence>
<evidence type="ECO:0000256" key="2">
    <source>
        <dbReference type="ARBA" id="ARBA00023125"/>
    </source>
</evidence>
<keyword evidence="3" id="KW-0804">Transcription</keyword>
<dbReference type="Proteomes" id="UP001596378">
    <property type="component" value="Unassembled WGS sequence"/>
</dbReference>
<dbReference type="InterPro" id="IPR046335">
    <property type="entry name" value="LacI/GalR-like_sensor"/>
</dbReference>
<dbReference type="InterPro" id="IPR028082">
    <property type="entry name" value="Peripla_BP_I"/>
</dbReference>
<evidence type="ECO:0000259" key="4">
    <source>
        <dbReference type="PROSITE" id="PS50949"/>
    </source>
</evidence>
<dbReference type="InterPro" id="IPR000524">
    <property type="entry name" value="Tscrpt_reg_HTH_GntR"/>
</dbReference>
<feature type="domain" description="HTH gntR-type" evidence="4">
    <location>
        <begin position="3"/>
        <end position="71"/>
    </location>
</feature>
<evidence type="ECO:0000313" key="6">
    <source>
        <dbReference type="Proteomes" id="UP001596378"/>
    </source>
</evidence>
<evidence type="ECO:0000313" key="5">
    <source>
        <dbReference type="EMBL" id="MFC7151201.1"/>
    </source>
</evidence>
<organism evidence="5 6">
    <name type="scientific">Cohnella cellulosilytica</name>
    <dbReference type="NCBI Taxonomy" id="986710"/>
    <lineage>
        <taxon>Bacteria</taxon>
        <taxon>Bacillati</taxon>
        <taxon>Bacillota</taxon>
        <taxon>Bacilli</taxon>
        <taxon>Bacillales</taxon>
        <taxon>Paenibacillaceae</taxon>
        <taxon>Cohnella</taxon>
    </lineage>
</organism>
<dbReference type="InterPro" id="IPR036388">
    <property type="entry name" value="WH-like_DNA-bd_sf"/>
</dbReference>
<dbReference type="PANTHER" id="PTHR30146">
    <property type="entry name" value="LACI-RELATED TRANSCRIPTIONAL REPRESSOR"/>
    <property type="match status" value="1"/>
</dbReference>
<dbReference type="Gene3D" id="1.10.10.10">
    <property type="entry name" value="Winged helix-like DNA-binding domain superfamily/Winged helix DNA-binding domain"/>
    <property type="match status" value="1"/>
</dbReference>
<dbReference type="PROSITE" id="PS50949">
    <property type="entry name" value="HTH_GNTR"/>
    <property type="match status" value="1"/>
</dbReference>
<protein>
    <submittedName>
        <fullName evidence="5">GntR family transcriptional regulator</fullName>
    </submittedName>
</protein>
<keyword evidence="1" id="KW-0805">Transcription regulation</keyword>
<dbReference type="Pfam" id="PF13377">
    <property type="entry name" value="Peripla_BP_3"/>
    <property type="match status" value="1"/>
</dbReference>
<proteinExistence type="predicted"/>
<dbReference type="Gene3D" id="3.40.50.2300">
    <property type="match status" value="2"/>
</dbReference>
<dbReference type="Pfam" id="PF00392">
    <property type="entry name" value="GntR"/>
    <property type="match status" value="1"/>
</dbReference>
<dbReference type="PANTHER" id="PTHR30146:SF154">
    <property type="entry name" value="TRANSCRIPTION REGULATOR, MEMBER OF GALR FAMILY"/>
    <property type="match status" value="1"/>
</dbReference>
<dbReference type="SUPFAM" id="SSF46785">
    <property type="entry name" value="Winged helix' DNA-binding domain"/>
    <property type="match status" value="1"/>
</dbReference>
<gene>
    <name evidence="5" type="ORF">ACFQMJ_21915</name>
</gene>
<reference evidence="6" key="1">
    <citation type="journal article" date="2019" name="Int. J. Syst. Evol. Microbiol.">
        <title>The Global Catalogue of Microorganisms (GCM) 10K type strain sequencing project: providing services to taxonomists for standard genome sequencing and annotation.</title>
        <authorList>
            <consortium name="The Broad Institute Genomics Platform"/>
            <consortium name="The Broad Institute Genome Sequencing Center for Infectious Disease"/>
            <person name="Wu L."/>
            <person name="Ma J."/>
        </authorList>
    </citation>
    <scope>NUCLEOTIDE SEQUENCE [LARGE SCALE GENOMIC DNA]</scope>
    <source>
        <strain evidence="6">KCTC 12907</strain>
    </source>
</reference>
<dbReference type="InterPro" id="IPR036390">
    <property type="entry name" value="WH_DNA-bd_sf"/>
</dbReference>
<evidence type="ECO:0000256" key="1">
    <source>
        <dbReference type="ARBA" id="ARBA00023015"/>
    </source>
</evidence>
<keyword evidence="2" id="KW-0238">DNA-binding</keyword>
<dbReference type="SUPFAM" id="SSF53822">
    <property type="entry name" value="Periplasmic binding protein-like I"/>
    <property type="match status" value="1"/>
</dbReference>
<comment type="caution">
    <text evidence="5">The sequence shown here is derived from an EMBL/GenBank/DDBJ whole genome shotgun (WGS) entry which is preliminary data.</text>
</comment>
<dbReference type="EMBL" id="JBHTAI010000015">
    <property type="protein sequence ID" value="MFC7151201.1"/>
    <property type="molecule type" value="Genomic_DNA"/>
</dbReference>